<reference evidence="1 2" key="1">
    <citation type="submission" date="2013-08" db="EMBL/GenBank/DDBJ databases">
        <authorList>
            <person name="Weinstock G."/>
            <person name="Sodergren E."/>
            <person name="Wylie T."/>
            <person name="Fulton L."/>
            <person name="Fulton R."/>
            <person name="Fronick C."/>
            <person name="O'Laughlin M."/>
            <person name="Godfrey J."/>
            <person name="Miner T."/>
            <person name="Herter B."/>
            <person name="Appelbaum E."/>
            <person name="Cordes M."/>
            <person name="Lek S."/>
            <person name="Wollam A."/>
            <person name="Pepin K.H."/>
            <person name="Palsikar V.B."/>
            <person name="Mitreva M."/>
            <person name="Wilson R.K."/>
        </authorList>
    </citation>
    <scope>NUCLEOTIDE SEQUENCE [LARGE SCALE GENOMIC DNA]</scope>
    <source>
        <strain evidence="1 2">ATCC 12856</strain>
    </source>
</reference>
<gene>
    <name evidence="1" type="ORF">HMPREF0083_03836</name>
</gene>
<evidence type="ECO:0000313" key="2">
    <source>
        <dbReference type="Proteomes" id="UP000016511"/>
    </source>
</evidence>
<protein>
    <submittedName>
        <fullName evidence="1">Uncharacterized protein</fullName>
    </submittedName>
</protein>
<sequence>MSRAPTEERPVGLFPTSDFLYLFRASYQGVLAELTSEAK</sequence>
<dbReference type="HOGENOM" id="CLU_3303869_0_0_9"/>
<organism evidence="1 2">
    <name type="scientific">Aneurinibacillus aneurinilyticus ATCC 12856</name>
    <dbReference type="NCBI Taxonomy" id="649747"/>
    <lineage>
        <taxon>Bacteria</taxon>
        <taxon>Bacillati</taxon>
        <taxon>Bacillota</taxon>
        <taxon>Bacilli</taxon>
        <taxon>Bacillales</taxon>
        <taxon>Paenibacillaceae</taxon>
        <taxon>Aneurinibacillus group</taxon>
        <taxon>Aneurinibacillus</taxon>
    </lineage>
</organism>
<evidence type="ECO:0000313" key="1">
    <source>
        <dbReference type="EMBL" id="ERI08107.1"/>
    </source>
</evidence>
<dbReference type="PATRIC" id="fig|649747.3.peg.3486"/>
<proteinExistence type="predicted"/>
<name>U1Y7G0_ANEAE</name>
<dbReference type="EMBL" id="AWSJ01000229">
    <property type="protein sequence ID" value="ERI08107.1"/>
    <property type="molecule type" value="Genomic_DNA"/>
</dbReference>
<keyword evidence="2" id="KW-1185">Reference proteome</keyword>
<comment type="caution">
    <text evidence="1">The sequence shown here is derived from an EMBL/GenBank/DDBJ whole genome shotgun (WGS) entry which is preliminary data.</text>
</comment>
<dbReference type="AlphaFoldDB" id="U1Y7G0"/>
<dbReference type="Proteomes" id="UP000016511">
    <property type="component" value="Unassembled WGS sequence"/>
</dbReference>
<accession>U1Y7G0</accession>